<evidence type="ECO:0000256" key="3">
    <source>
        <dbReference type="ARBA" id="ARBA00022801"/>
    </source>
</evidence>
<feature type="compositionally biased region" description="Low complexity" evidence="4">
    <location>
        <begin position="25"/>
        <end position="44"/>
    </location>
</feature>
<dbReference type="Gene3D" id="3.40.395.10">
    <property type="entry name" value="Adenoviral Proteinase, Chain A"/>
    <property type="match status" value="1"/>
</dbReference>
<organism evidence="6 7">
    <name type="scientific">Stylosanthes scabra</name>
    <dbReference type="NCBI Taxonomy" id="79078"/>
    <lineage>
        <taxon>Eukaryota</taxon>
        <taxon>Viridiplantae</taxon>
        <taxon>Streptophyta</taxon>
        <taxon>Embryophyta</taxon>
        <taxon>Tracheophyta</taxon>
        <taxon>Spermatophyta</taxon>
        <taxon>Magnoliopsida</taxon>
        <taxon>eudicotyledons</taxon>
        <taxon>Gunneridae</taxon>
        <taxon>Pentapetalae</taxon>
        <taxon>rosids</taxon>
        <taxon>fabids</taxon>
        <taxon>Fabales</taxon>
        <taxon>Fabaceae</taxon>
        <taxon>Papilionoideae</taxon>
        <taxon>50 kb inversion clade</taxon>
        <taxon>dalbergioids sensu lato</taxon>
        <taxon>Dalbergieae</taxon>
        <taxon>Pterocarpus clade</taxon>
        <taxon>Stylosanthes</taxon>
    </lineage>
</organism>
<keyword evidence="3" id="KW-0378">Hydrolase</keyword>
<feature type="compositionally biased region" description="Polar residues" evidence="4">
    <location>
        <begin position="279"/>
        <end position="288"/>
    </location>
</feature>
<name>A0ABU6ZJ58_9FABA</name>
<dbReference type="SUPFAM" id="SSF54001">
    <property type="entry name" value="Cysteine proteinases"/>
    <property type="match status" value="1"/>
</dbReference>
<evidence type="ECO:0000256" key="1">
    <source>
        <dbReference type="ARBA" id="ARBA00005234"/>
    </source>
</evidence>
<comment type="similarity">
    <text evidence="1">Belongs to the peptidase C48 family.</text>
</comment>
<feature type="domain" description="Ubiquitin-like protease family profile" evidence="5">
    <location>
        <begin position="429"/>
        <end position="495"/>
    </location>
</feature>
<feature type="region of interest" description="Disordered" evidence="4">
    <location>
        <begin position="1"/>
        <end position="109"/>
    </location>
</feature>
<protein>
    <recommendedName>
        <fullName evidence="5">Ubiquitin-like protease family profile domain-containing protein</fullName>
    </recommendedName>
</protein>
<evidence type="ECO:0000259" key="5">
    <source>
        <dbReference type="Pfam" id="PF02902"/>
    </source>
</evidence>
<dbReference type="EMBL" id="JASCZI010272384">
    <property type="protein sequence ID" value="MED6221972.1"/>
    <property type="molecule type" value="Genomic_DNA"/>
</dbReference>
<evidence type="ECO:0000313" key="6">
    <source>
        <dbReference type="EMBL" id="MED6221972.1"/>
    </source>
</evidence>
<dbReference type="InterPro" id="IPR003653">
    <property type="entry name" value="Peptidase_C48_C"/>
</dbReference>
<proteinExistence type="inferred from homology"/>
<evidence type="ECO:0000313" key="7">
    <source>
        <dbReference type="Proteomes" id="UP001341840"/>
    </source>
</evidence>
<evidence type="ECO:0000256" key="4">
    <source>
        <dbReference type="SAM" id="MobiDB-lite"/>
    </source>
</evidence>
<keyword evidence="2" id="KW-0645">Protease</keyword>
<sequence>MIAKKDNLQKKRTKRDAEDSESESESYQSSSTDSDSSSSSNFDADSGHDVHEEPPYEQEVRSKKRNDPAVVGSNEPLIITQQSVAVPDLGGDDSGNIAVEGPVVVPSQPFNKENEVLQAESEQCEKGNDAEVEGEHAEVEGHDAAVEGEDAAVKVPPNIEDVVPEELQPEPLVIIIPIQPEQPSKSYDDEVGVPPHIVENVLPEEIQPEPLDVIMPIQPEHQSRGATEVDPDPINIQTPVEPELTLRPWLQAKANTNAAKGPIESPDEVITHVLLSMNQEGPSTQGGEQTKDEDQCKTPETAPVTLKERCFIWGTMDNDNKFETIFQLRGPNTIEAKRYNFMTMAPETCIDMQMVSLVCHVLNREDLERFQRDVYCVPPEILIRMFQTYGTNYLDKKTKMPYLVSQLKDQHYLELLDKEKLRRHSFEFYVVDSVYGTNTNLIRNKLHRFTLRVWARAQSLLKKQTISLQLRFVDVPKQPNPTDCGVYVMKWMQLIEVAALSAAHTFKLPYSIEEWSQDQLDQFRKDIVAKVIMSMENTLNVEAIRQASNMTLEAITESRERMGRKPKLSAAFKSPFVKVSTAELEKKH</sequence>
<feature type="compositionally biased region" description="Basic and acidic residues" evidence="4">
    <location>
        <begin position="45"/>
        <end position="67"/>
    </location>
</feature>
<dbReference type="InterPro" id="IPR038765">
    <property type="entry name" value="Papain-like_cys_pep_sf"/>
</dbReference>
<feature type="region of interest" description="Disordered" evidence="4">
    <location>
        <begin position="279"/>
        <end position="299"/>
    </location>
</feature>
<dbReference type="Proteomes" id="UP001341840">
    <property type="component" value="Unassembled WGS sequence"/>
</dbReference>
<reference evidence="6 7" key="1">
    <citation type="journal article" date="2023" name="Plants (Basel)">
        <title>Bridging the Gap: Combining Genomics and Transcriptomics Approaches to Understand Stylosanthes scabra, an Orphan Legume from the Brazilian Caatinga.</title>
        <authorList>
            <person name="Ferreira-Neto J.R.C."/>
            <person name="da Silva M.D."/>
            <person name="Binneck E."/>
            <person name="de Melo N.F."/>
            <person name="da Silva R.H."/>
            <person name="de Melo A.L.T.M."/>
            <person name="Pandolfi V."/>
            <person name="Bustamante F.O."/>
            <person name="Brasileiro-Vidal A.C."/>
            <person name="Benko-Iseppon A.M."/>
        </authorList>
    </citation>
    <scope>NUCLEOTIDE SEQUENCE [LARGE SCALE GENOMIC DNA]</scope>
    <source>
        <tissue evidence="6">Leaves</tissue>
    </source>
</reference>
<comment type="caution">
    <text evidence="6">The sequence shown here is derived from an EMBL/GenBank/DDBJ whole genome shotgun (WGS) entry which is preliminary data.</text>
</comment>
<evidence type="ECO:0000256" key="2">
    <source>
        <dbReference type="ARBA" id="ARBA00022670"/>
    </source>
</evidence>
<accession>A0ABU6ZJ58</accession>
<dbReference type="Pfam" id="PF02902">
    <property type="entry name" value="Peptidase_C48"/>
    <property type="match status" value="1"/>
</dbReference>
<gene>
    <name evidence="6" type="ORF">PIB30_059980</name>
</gene>
<keyword evidence="7" id="KW-1185">Reference proteome</keyword>